<comment type="subcellular location">
    <subcellularLocation>
        <location evidence="10">Cytoplasm</location>
    </subcellularLocation>
</comment>
<dbReference type="SFLD" id="SFLDF00562">
    <property type="entry name" value="HemN-like__clustered_with_heat"/>
    <property type="match status" value="1"/>
</dbReference>
<protein>
    <recommendedName>
        <fullName evidence="3 10">Heme chaperone HemW</fullName>
    </recommendedName>
</protein>
<accession>A0A4R9GME4</accession>
<evidence type="ECO:0000256" key="4">
    <source>
        <dbReference type="ARBA" id="ARBA00022617"/>
    </source>
</evidence>
<dbReference type="SUPFAM" id="SSF102114">
    <property type="entry name" value="Radical SAM enzymes"/>
    <property type="match status" value="1"/>
</dbReference>
<dbReference type="Pfam" id="PF04055">
    <property type="entry name" value="Radical_SAM"/>
    <property type="match status" value="1"/>
</dbReference>
<dbReference type="GO" id="GO:0004109">
    <property type="term" value="F:coproporphyrinogen oxidase activity"/>
    <property type="evidence" value="ECO:0007669"/>
    <property type="project" value="InterPro"/>
</dbReference>
<reference evidence="12" key="1">
    <citation type="journal article" date="2019" name="PLoS Negl. Trop. Dis.">
        <title>Revisiting the worldwide diversity of Leptospira species in the environment.</title>
        <authorList>
            <person name="Vincent A.T."/>
            <person name="Schiettekatte O."/>
            <person name="Bourhy P."/>
            <person name="Veyrier F.J."/>
            <person name="Picardeau M."/>
        </authorList>
    </citation>
    <scope>NUCLEOTIDE SEQUENCE [LARGE SCALE GENOMIC DNA]</scope>
    <source>
        <strain evidence="12">SCS5</strain>
    </source>
</reference>
<dbReference type="SFLD" id="SFLDG01065">
    <property type="entry name" value="anaerobic_coproporphyrinogen-I"/>
    <property type="match status" value="1"/>
</dbReference>
<dbReference type="Proteomes" id="UP000297855">
    <property type="component" value="Unassembled WGS sequence"/>
</dbReference>
<organism evidence="12 13">
    <name type="scientific">Leptospira fluminis</name>
    <dbReference type="NCBI Taxonomy" id="2484979"/>
    <lineage>
        <taxon>Bacteria</taxon>
        <taxon>Pseudomonadati</taxon>
        <taxon>Spirochaetota</taxon>
        <taxon>Spirochaetia</taxon>
        <taxon>Leptospirales</taxon>
        <taxon>Leptospiraceae</taxon>
        <taxon>Leptospira</taxon>
    </lineage>
</organism>
<dbReference type="OrthoDB" id="9808022at2"/>
<dbReference type="SMART" id="SM00729">
    <property type="entry name" value="Elp3"/>
    <property type="match status" value="1"/>
</dbReference>
<dbReference type="NCBIfam" id="TIGR00539">
    <property type="entry name" value="hemN_rel"/>
    <property type="match status" value="1"/>
</dbReference>
<evidence type="ECO:0000256" key="7">
    <source>
        <dbReference type="ARBA" id="ARBA00023004"/>
    </source>
</evidence>
<dbReference type="SFLD" id="SFLDG01082">
    <property type="entry name" value="B12-binding_domain_containing"/>
    <property type="match status" value="1"/>
</dbReference>
<evidence type="ECO:0000256" key="3">
    <source>
        <dbReference type="ARBA" id="ARBA00017228"/>
    </source>
</evidence>
<keyword evidence="4 10" id="KW-0349">Heme</keyword>
<dbReference type="InterPro" id="IPR007197">
    <property type="entry name" value="rSAM"/>
</dbReference>
<dbReference type="GO" id="GO:0005737">
    <property type="term" value="C:cytoplasm"/>
    <property type="evidence" value="ECO:0007669"/>
    <property type="project" value="UniProtKB-SubCell"/>
</dbReference>
<dbReference type="PROSITE" id="PS51918">
    <property type="entry name" value="RADICAL_SAM"/>
    <property type="match status" value="1"/>
</dbReference>
<dbReference type="InterPro" id="IPR006638">
    <property type="entry name" value="Elp3/MiaA/NifB-like_rSAM"/>
</dbReference>
<dbReference type="InterPro" id="IPR034505">
    <property type="entry name" value="Coproporphyrinogen-III_oxidase"/>
</dbReference>
<dbReference type="Gene3D" id="3.20.20.70">
    <property type="entry name" value="Aldolase class I"/>
    <property type="match status" value="1"/>
</dbReference>
<keyword evidence="5 10" id="KW-0949">S-adenosyl-L-methionine</keyword>
<evidence type="ECO:0000256" key="8">
    <source>
        <dbReference type="ARBA" id="ARBA00023014"/>
    </source>
</evidence>
<name>A0A4R9GME4_9LEPT</name>
<dbReference type="GO" id="GO:0046872">
    <property type="term" value="F:metal ion binding"/>
    <property type="evidence" value="ECO:0007669"/>
    <property type="project" value="UniProtKB-UniRule"/>
</dbReference>
<dbReference type="RefSeq" id="WP_135814072.1">
    <property type="nucleotide sequence ID" value="NZ_RQEV01000012.1"/>
</dbReference>
<evidence type="ECO:0000256" key="9">
    <source>
        <dbReference type="ARBA" id="ARBA00023186"/>
    </source>
</evidence>
<evidence type="ECO:0000256" key="6">
    <source>
        <dbReference type="ARBA" id="ARBA00022723"/>
    </source>
</evidence>
<gene>
    <name evidence="12" type="primary">hemW</name>
    <name evidence="12" type="ORF">EHO61_13425</name>
</gene>
<evidence type="ECO:0000259" key="11">
    <source>
        <dbReference type="PROSITE" id="PS51918"/>
    </source>
</evidence>
<evidence type="ECO:0000256" key="1">
    <source>
        <dbReference type="ARBA" id="ARBA00001966"/>
    </source>
</evidence>
<feature type="domain" description="Radical SAM core" evidence="11">
    <location>
        <begin position="8"/>
        <end position="251"/>
    </location>
</feature>
<dbReference type="PANTHER" id="PTHR13932:SF5">
    <property type="entry name" value="RADICAL S-ADENOSYL METHIONINE DOMAIN-CONTAINING PROTEIN 1, MITOCHONDRIAL"/>
    <property type="match status" value="1"/>
</dbReference>
<keyword evidence="9 10" id="KW-0143">Chaperone</keyword>
<keyword evidence="8 10" id="KW-0411">Iron-sulfur</keyword>
<evidence type="ECO:0000313" key="12">
    <source>
        <dbReference type="EMBL" id="TGK17392.1"/>
    </source>
</evidence>
<evidence type="ECO:0000256" key="5">
    <source>
        <dbReference type="ARBA" id="ARBA00022691"/>
    </source>
</evidence>
<keyword evidence="10" id="KW-0004">4Fe-4S</keyword>
<keyword evidence="10" id="KW-0963">Cytoplasm</keyword>
<comment type="caution">
    <text evidence="12">The sequence shown here is derived from an EMBL/GenBank/DDBJ whole genome shotgun (WGS) entry which is preliminary data.</text>
</comment>
<comment type="cofactor">
    <cofactor evidence="1">
        <name>[4Fe-4S] cluster</name>
        <dbReference type="ChEBI" id="CHEBI:49883"/>
    </cofactor>
</comment>
<proteinExistence type="inferred from homology"/>
<dbReference type="PANTHER" id="PTHR13932">
    <property type="entry name" value="COPROPORPHYRINIGEN III OXIDASE"/>
    <property type="match status" value="1"/>
</dbReference>
<dbReference type="InterPro" id="IPR058240">
    <property type="entry name" value="rSAM_sf"/>
</dbReference>
<keyword evidence="13" id="KW-1185">Reference proteome</keyword>
<keyword evidence="6 10" id="KW-0479">Metal-binding</keyword>
<dbReference type="InterPro" id="IPR004559">
    <property type="entry name" value="HemW-like"/>
</dbReference>
<evidence type="ECO:0000256" key="10">
    <source>
        <dbReference type="RuleBase" id="RU364116"/>
    </source>
</evidence>
<evidence type="ECO:0000256" key="2">
    <source>
        <dbReference type="ARBA" id="ARBA00006100"/>
    </source>
</evidence>
<dbReference type="GO" id="GO:0006779">
    <property type="term" value="P:porphyrin-containing compound biosynthetic process"/>
    <property type="evidence" value="ECO:0007669"/>
    <property type="project" value="InterPro"/>
</dbReference>
<evidence type="ECO:0000313" key="13">
    <source>
        <dbReference type="Proteomes" id="UP000297855"/>
    </source>
</evidence>
<dbReference type="EMBL" id="RQEV01000012">
    <property type="protein sequence ID" value="TGK17392.1"/>
    <property type="molecule type" value="Genomic_DNA"/>
</dbReference>
<sequence length="386" mass="44082">METVSPILEKSGKSGIYVHYPFCVKKCSYCDFYSEGIGSEPSPLEAPLFRAYEEEILHRVAGNRSCKDLRFDTVFFGGGTPSKASPERIAKFIIFLKNNLPIEEDAEITLECNPEDLNPELLRELHDAGVNRVHVGIQSYQGTHLNFLDRYYDPETYSKVLDSFSGSSIRNFGADLMFGVPGQREEEFYSDMERILSAGVSHISLYALTVEKGTDYSRKVSDGIVPPPEEEIQERILQDLPEILRKRDFFQYEVSNYSRPGFQSRHNLKYWTYEYYLGVGPGAHGFLPQGRYANARNTQAYLKRKEYGSYEPPSPFEEIVLSLFRIFLPIRLDGFLALIPEHAEELKKKLQKKSEAGIATWDGSVFRWKPEAVLFLDSEILDLAKG</sequence>
<dbReference type="AlphaFoldDB" id="A0A4R9GME4"/>
<dbReference type="SFLD" id="SFLDS00029">
    <property type="entry name" value="Radical_SAM"/>
    <property type="match status" value="1"/>
</dbReference>
<comment type="similarity">
    <text evidence="2">Belongs to the anaerobic coproporphyrinogen-III oxidase family. HemW subfamily.</text>
</comment>
<dbReference type="GO" id="GO:0051539">
    <property type="term" value="F:4 iron, 4 sulfur cluster binding"/>
    <property type="evidence" value="ECO:0007669"/>
    <property type="project" value="UniProtKB-UniRule"/>
</dbReference>
<comment type="function">
    <text evidence="10">Probably acts as a heme chaperone, transferring heme to an unknown acceptor. Binds one molecule of heme per monomer, possibly covalently. Binds 1 [4Fe-4S] cluster. The cluster is coordinated with 3 cysteines and an exchangeable S-adenosyl-L-methionine.</text>
</comment>
<keyword evidence="7 10" id="KW-0408">Iron</keyword>
<dbReference type="InterPro" id="IPR013785">
    <property type="entry name" value="Aldolase_TIM"/>
</dbReference>
<dbReference type="CDD" id="cd01335">
    <property type="entry name" value="Radical_SAM"/>
    <property type="match status" value="1"/>
</dbReference>